<evidence type="ECO:0000256" key="8">
    <source>
        <dbReference type="PROSITE-ProRule" id="PRU00042"/>
    </source>
</evidence>
<protein>
    <recommendedName>
        <fullName evidence="10">C2H2-type domain-containing protein</fullName>
    </recommendedName>
</protein>
<dbReference type="InterPro" id="IPR051061">
    <property type="entry name" value="Zinc_finger_trans_reg"/>
</dbReference>
<keyword evidence="4" id="KW-0862">Zinc</keyword>
<keyword evidence="12" id="KW-1185">Reference proteome</keyword>
<dbReference type="Gene3D" id="3.30.160.60">
    <property type="entry name" value="Classic Zinc Finger"/>
    <property type="match status" value="2"/>
</dbReference>
<evidence type="ECO:0000256" key="1">
    <source>
        <dbReference type="ARBA" id="ARBA00004123"/>
    </source>
</evidence>
<dbReference type="GO" id="GO:0006357">
    <property type="term" value="P:regulation of transcription by RNA polymerase II"/>
    <property type="evidence" value="ECO:0007669"/>
    <property type="project" value="TreeGrafter"/>
</dbReference>
<keyword evidence="7" id="KW-0539">Nucleus</keyword>
<dbReference type="EMBL" id="MU004188">
    <property type="protein sequence ID" value="KAF2495846.1"/>
    <property type="molecule type" value="Genomic_DNA"/>
</dbReference>
<dbReference type="PANTHER" id="PTHR46179">
    <property type="entry name" value="ZINC FINGER PROTEIN"/>
    <property type="match status" value="1"/>
</dbReference>
<evidence type="ECO:0000256" key="4">
    <source>
        <dbReference type="ARBA" id="ARBA00022833"/>
    </source>
</evidence>
<dbReference type="PANTHER" id="PTHR46179:SF13">
    <property type="entry name" value="C2H2-TYPE DOMAIN-CONTAINING PROTEIN"/>
    <property type="match status" value="1"/>
</dbReference>
<comment type="subcellular location">
    <subcellularLocation>
        <location evidence="1">Nucleus</location>
    </subcellularLocation>
</comment>
<name>A0A6A6QUI0_9PEZI</name>
<dbReference type="InterPro" id="IPR013087">
    <property type="entry name" value="Znf_C2H2_type"/>
</dbReference>
<evidence type="ECO:0000256" key="5">
    <source>
        <dbReference type="ARBA" id="ARBA00023015"/>
    </source>
</evidence>
<organism evidence="11 12">
    <name type="scientific">Lophium mytilinum</name>
    <dbReference type="NCBI Taxonomy" id="390894"/>
    <lineage>
        <taxon>Eukaryota</taxon>
        <taxon>Fungi</taxon>
        <taxon>Dikarya</taxon>
        <taxon>Ascomycota</taxon>
        <taxon>Pezizomycotina</taxon>
        <taxon>Dothideomycetes</taxon>
        <taxon>Pleosporomycetidae</taxon>
        <taxon>Mytilinidiales</taxon>
        <taxon>Mytilinidiaceae</taxon>
        <taxon>Lophium</taxon>
    </lineage>
</organism>
<keyword evidence="5" id="KW-0805">Transcription regulation</keyword>
<keyword evidence="3 8" id="KW-0863">Zinc-finger</keyword>
<keyword evidence="6" id="KW-0804">Transcription</keyword>
<evidence type="ECO:0000256" key="3">
    <source>
        <dbReference type="ARBA" id="ARBA00022771"/>
    </source>
</evidence>
<dbReference type="AlphaFoldDB" id="A0A6A6QUI0"/>
<feature type="compositionally biased region" description="Basic residues" evidence="9">
    <location>
        <begin position="49"/>
        <end position="62"/>
    </location>
</feature>
<dbReference type="GO" id="GO:0008270">
    <property type="term" value="F:zinc ion binding"/>
    <property type="evidence" value="ECO:0007669"/>
    <property type="project" value="UniProtKB-KW"/>
</dbReference>
<dbReference type="OrthoDB" id="654211at2759"/>
<feature type="region of interest" description="Disordered" evidence="9">
    <location>
        <begin position="47"/>
        <end position="149"/>
    </location>
</feature>
<feature type="domain" description="C2H2-type" evidence="10">
    <location>
        <begin position="158"/>
        <end position="183"/>
    </location>
</feature>
<dbReference type="Proteomes" id="UP000799750">
    <property type="component" value="Unassembled WGS sequence"/>
</dbReference>
<keyword evidence="2" id="KW-0479">Metal-binding</keyword>
<feature type="compositionally biased region" description="Acidic residues" evidence="9">
    <location>
        <begin position="89"/>
        <end position="106"/>
    </location>
</feature>
<dbReference type="InterPro" id="IPR036236">
    <property type="entry name" value="Znf_C2H2_sf"/>
</dbReference>
<evidence type="ECO:0000256" key="7">
    <source>
        <dbReference type="ARBA" id="ARBA00023242"/>
    </source>
</evidence>
<accession>A0A6A6QUI0</accession>
<dbReference type="SMART" id="SM00355">
    <property type="entry name" value="ZnF_C2H2"/>
    <property type="match status" value="2"/>
</dbReference>
<evidence type="ECO:0000313" key="12">
    <source>
        <dbReference type="Proteomes" id="UP000799750"/>
    </source>
</evidence>
<dbReference type="GO" id="GO:0005634">
    <property type="term" value="C:nucleus"/>
    <property type="evidence" value="ECO:0007669"/>
    <property type="project" value="UniProtKB-SubCell"/>
</dbReference>
<evidence type="ECO:0000259" key="10">
    <source>
        <dbReference type="PROSITE" id="PS50157"/>
    </source>
</evidence>
<dbReference type="SUPFAM" id="SSF57667">
    <property type="entry name" value="beta-beta-alpha zinc fingers"/>
    <property type="match status" value="1"/>
</dbReference>
<dbReference type="PROSITE" id="PS50157">
    <property type="entry name" value="ZINC_FINGER_C2H2_2"/>
    <property type="match status" value="1"/>
</dbReference>
<gene>
    <name evidence="11" type="ORF">BU16DRAFT_358463</name>
</gene>
<evidence type="ECO:0000256" key="2">
    <source>
        <dbReference type="ARBA" id="ARBA00022723"/>
    </source>
</evidence>
<dbReference type="PROSITE" id="PS00028">
    <property type="entry name" value="ZINC_FINGER_C2H2_1"/>
    <property type="match status" value="1"/>
</dbReference>
<reference evidence="11" key="1">
    <citation type="journal article" date="2020" name="Stud. Mycol.">
        <title>101 Dothideomycetes genomes: a test case for predicting lifestyles and emergence of pathogens.</title>
        <authorList>
            <person name="Haridas S."/>
            <person name="Albert R."/>
            <person name="Binder M."/>
            <person name="Bloem J."/>
            <person name="Labutti K."/>
            <person name="Salamov A."/>
            <person name="Andreopoulos B."/>
            <person name="Baker S."/>
            <person name="Barry K."/>
            <person name="Bills G."/>
            <person name="Bluhm B."/>
            <person name="Cannon C."/>
            <person name="Castanera R."/>
            <person name="Culley D."/>
            <person name="Daum C."/>
            <person name="Ezra D."/>
            <person name="Gonzalez J."/>
            <person name="Henrissat B."/>
            <person name="Kuo A."/>
            <person name="Liang C."/>
            <person name="Lipzen A."/>
            <person name="Lutzoni F."/>
            <person name="Magnuson J."/>
            <person name="Mondo S."/>
            <person name="Nolan M."/>
            <person name="Ohm R."/>
            <person name="Pangilinan J."/>
            <person name="Park H.-J."/>
            <person name="Ramirez L."/>
            <person name="Alfaro M."/>
            <person name="Sun H."/>
            <person name="Tritt A."/>
            <person name="Yoshinaga Y."/>
            <person name="Zwiers L.-H."/>
            <person name="Turgeon B."/>
            <person name="Goodwin S."/>
            <person name="Spatafora J."/>
            <person name="Crous P."/>
            <person name="Grigoriev I."/>
        </authorList>
    </citation>
    <scope>NUCLEOTIDE SEQUENCE</scope>
    <source>
        <strain evidence="11">CBS 269.34</strain>
    </source>
</reference>
<proteinExistence type="predicted"/>
<sequence length="194" mass="22374">MTAGTQHDHLSNYFFPRNESAVSSLPYDLTEEQLQEILEVYQPSAVKSTPHHLPHSAARKAQARIAPPEDPCGMHRDLKRRRPSHIIEDEYEDGVGDEAEDEDQDQDQDRSYQRSNNKVRRKGQRFTCPHPGCSGRSFGRRADRDRHVRKHSATERTFVCPEPGCVKRFYRKDKLLDHTRQGHRPVASCTCRNG</sequence>
<evidence type="ECO:0000256" key="6">
    <source>
        <dbReference type="ARBA" id="ARBA00023163"/>
    </source>
</evidence>
<evidence type="ECO:0000256" key="9">
    <source>
        <dbReference type="SAM" id="MobiDB-lite"/>
    </source>
</evidence>
<evidence type="ECO:0000313" key="11">
    <source>
        <dbReference type="EMBL" id="KAF2495846.1"/>
    </source>
</evidence>